<dbReference type="OrthoDB" id="1659780at2"/>
<dbReference type="InterPro" id="IPR024973">
    <property type="entry name" value="ESPR"/>
</dbReference>
<dbReference type="Proteomes" id="UP000198943">
    <property type="component" value="Unassembled WGS sequence"/>
</dbReference>
<evidence type="ECO:0000313" key="3">
    <source>
        <dbReference type="Proteomes" id="UP000198943"/>
    </source>
</evidence>
<name>A0A1G6NJH7_9FIRM</name>
<accession>A0A1G6NJH7</accession>
<evidence type="ECO:0000313" key="2">
    <source>
        <dbReference type="EMBL" id="SDC67919.1"/>
    </source>
</evidence>
<reference evidence="3" key="1">
    <citation type="submission" date="2016-10" db="EMBL/GenBank/DDBJ databases">
        <authorList>
            <person name="Varghese N."/>
            <person name="Submissions S."/>
        </authorList>
    </citation>
    <scope>NUCLEOTIDE SEQUENCE [LARGE SCALE GENOMIC DNA]</scope>
    <source>
        <strain evidence="3">DSM 11005</strain>
    </source>
</reference>
<dbReference type="Pfam" id="PF13018">
    <property type="entry name" value="ESPR"/>
    <property type="match status" value="1"/>
</dbReference>
<dbReference type="RefSeq" id="WP_093730942.1">
    <property type="nucleotide sequence ID" value="NZ_FMYW01000014.1"/>
</dbReference>
<proteinExistence type="predicted"/>
<protein>
    <submittedName>
        <fullName evidence="2">Extended Signal Peptide of Type V secretion system</fullName>
    </submittedName>
</protein>
<sequence length="5413" mass="562471">MNKVYKIIWSNVRKCYVVVSEIARNRGKNSTKSIVEQLGFGALSAGRCALPLLLTGFLLQSVPGFASVITDTNGASVINAGDKVHNIYAQRQVTSDKVSLSINQFQQYNVTAGDVANMHFRMTKDGKDTNVLLNLVKERINIGGTVNAIKGNRIDGDLYFISSNGMAVGKTGVINAGRMVGLVPDSTYFNRILRNGDSDLASYYLSDLSKFGQRDEKGNFIKMSDRWSVNNNNNASIDIAGQINARSGIVLGASNIVIQNGSLLQSRKDLDFTNLVNAKKEDGSVITSAGLNKTNTGMTMVPATDKSGDIILRAEAVQEYTNNIVLPLQSYDAIFNTSNTANVEVKGAIKGDAGVDVSANAKTTFDNTTWMGIKPTDMAKELFNDLGINMDADWAVKKNTASVALKQGGSIEAGGRAVLQSDAGLSVKLKTATLGKKTYDSSAAIPVAAIDVAKIKNKALVDVQGTLKSGSDMSLAATAVTSATLTSVASVPNIAPKPDPNDPEDKGNAIYVGVAWITGDSVADVILGAGEAVTAGGAFSADAKATSTMGASTSVEGRDKTFASTSIGVIDYDSAANVTLKRSVTANSVKVNAENNVAGLDLSVNDGTGWGENVYVQYQVAGDTIANVLAKKVIDKFGWTAFSNGGSLKGLENLFTKTQEYVSAGASVGVLDSRNTANITVAPGVVLKATGENVKKDKNGNVVKDEKGNAVADGFVSLTANTYVGSLHHSVAGEANKQDKDTASKVTVASAVLYSRLDNDAAIDLQSDATTHKGVTLISDKGDVTLNAGAKQVYDPLEPMKNIVDRLGKLVNTLKAAYKEFPELTNLHTEAVKLYEKRKDGSISESTAGASLADLGYSLGTFLTREAKNLIAVDQGVQGLIQDVSNAISPASYTNYYVRSYTVDSQDSGSNLDLAASVNIARLHNKGIVSLGENASVTAGKNINMDASTDTNVVSFTGNGGEYLALSESNGNGVGASVAVQDFAGDSMILSGKGVSLKAEKGAAGKDSGKVTLHTNNSMIQTGVILSAGKADSHTGVSGSLNILAGGSNSLVLVDDESVVKAANAVTLAADNSTTVSNIVGGLALGSSKTNLALGAGVAWNALDINSMAAIADSGTDAAVTTTDTDTDDFKKKTADEQNAIKAANTLARARKLAKERASVQAMDTAFALSEKKMTASLGTKTAKGAAKGSVTARDITVTANSGGTVNSVALEGASNSENHSGFDTFDKWSSVGASVKNQTTKAAKAYIASPLTKLQKWYGNPEVKSKWDFSGYNPITASNELSTAAFNAAAAGSVAINQNAGETAAVMERMQLNLRKQANSEAAGTLNNTASDDLFTGAWSGAAALNWFTGGEGSPSNNGALKGALGTAVSLNLLNRNVNALILSSDISQAGAVKDMAVKNGAEAAASLGLAVTNDREGTAADGAVAFGLALNKDSSDVHALLRDSSSSYEKSKDGVAYSDGTDISVSAYDGDVQVAGGVDLSWVKNDGLGVSVGATAALSVIRNDMQSGIKGGSYNGLTSLKVAGEDALVQTNAAVGLGFSRSAKGFTSAGSVAYAALTNTNLGFISDTTAVNASGEVSVTNQDISTKTADGKDKNKYLAYLKERKIDATGLGYLGKKAKDTMNKASGNDIVNVAVDIAESKSLTGSIALAVGDVTNTFNSDITGNKKIVADAVKGAANVHSNVVSVAVGASVSEEAFGGVGSVAVNDLKQDNIVSVTGNRDGSSEKSGILANTVSGTARNTSRIIGFTGDFAGGTNVAGLAVAYNMMNDTTGVYFSKNRICAKDAAKGTSVSLDAQNDAYALAFSLGAAASYKDTGTVAAHGNFGVNRGVNNTVAVIGEDKDGKKAGTASERDVILDVASLQVNAADKTTKTSIAGDVNLALNEASLALGVGVALTDIGVKADNNTKSEKARAEINNADITTVKNGSKAPVISAKTTNTSSATTTAVGIGITKKSLVGSQIILADTETNKLTTAGLHDTVIDKGNDTGSKAAGVTVHADSKSEVGAGAAAVQISGSDTFLTGIVAVGRNRVRDTTKADVSYAKKPDAVSLNAGNLSIGASSSSSIMSVAAGASVTAKGIAAIGGSGSYNAVENNVSALLHNANVKSKGNVGVVALSDDAITNYAGIANVAVGGTGASAAIGVTVSNNTVSGKTEALISNSTVVAEGSNDDDKVIRTKSKLKQNTKNDAYLIDGAVTTNTWKSSKLQTGRMEEKKTGVVVDSSATHSIASVMANGGVAVATAGSVMAGALAGIVNLNYISGATTAKVLDSRINTESVRSDVHVHAADYSNVAELSGTAAFGFSEKATGTAGFTGTTNSVDRVTAAGISTSSTKWNEESKQYEIRDTDKTKNLVYANNFSVTADAKQAMSGLNVTGALALSSTGSFETGDNWNTNTMESSTVATVTNTTVRFRDTARVEAVHEDRTYNMNVAAGLAIAADVKDGVTGSLNVGVGKVNEKSVVTANVENSKLEGTDPDKSSLSVKADNASSLDTTLVSVGVAVSLLGFGVASSVSLNNLNSNVTSRIAGSELTAGTMALDTKNTIFIMDKVGTGGGGGSLGVGVGVDTITINDMVSTVINNSTLKAKKKMTVGTGAERMVDGNVTGAGLGIGEVAVNVLSVTVNGGLQDTENVQDDQGGIYNSGQTAQTVTDTVNTSVYRDLSQSFHGMSASEKKEMQKKIETEAKREGTAKGTGVHAYVLDNSKLEVSDGDLSILNQEFNDGDLVGGSYGLGGLSVNVPDATFRLNLQNDILVKESELTANSVNLSARHGNLKDTTDGIKAYTYQANLSVAGIGTGNSSIITKGTTGVQTQSANLTARNGNLTLESLDTLKGRSKMIGVTAGLGIGVGVSVARFENLSANNITVTGESELTAKKEDKNSKDTEREAATILLKASRTGTVAAKSLGVGVGVGEVIVNKGQAIDKSMASVSVIRGNNSLTADDLRFEAVNAPVLKAESGGTEVGGIGVSVMKSEARAESKATVWVADENRLLGDEVLARAVIGKEGQLMTHAETHGTNGTVIGVNPNTADAITKTSATVDIGSAIYKTAKTGSSGQEAAVTNLSLVSQNYASRKTIVGNTTIGLVLAIGIGNAEATAEDNSRAGAYGGDVKNLKVRAEGKGRTDGHADGDSGGVFSFADPSMVTLNTINHNEAKLGGVWNVTESVSVESFQDTTSKGSSRTGAGGVISVNWAKSDNNVTADSKIKVEEDAILNAGQSSMRASNSITTGAWENDKYNNHVNIGGVINGVPDTKSTSVVKAEAEIAVEERSRVTTSLGQEYNAHNTMALSNQVEGKGGGALEFFGVHSINKTTDSSKITVGKGSVLEQKGVPGESGDLTLITIDSLDLNSLAECWIGGLAGVTNTNVKNDVERKNEIEVNGALSSTGDVNLFSGNGTLRMTTQAESHNNTVIPFYTGPDLNCNLKNVNDVHVGESGSVTSFGDINISAETGWETLKKRTVRVAWLAWPGDPDVKDILTNSPGKTDIVESNINYVKVDGSLTAGNARKLDITVTGSAVPDTGGAYTPVTTQTPLAIKVDSTGVALTEKDIKTGNMDYATQLGAQLAAVNKLIEQYSAESKEEREKHLASYLGYVQQRQRIFEEMDKRGLYDWQTVNGQLVKIYRTEGYTVRYVEIPEITASGGNISVQTNTLYGKGKLEANGAPQITVTNNSNAYLKLDGIQIGKSGGAIRFRGTDITSNAKINEMNTGKGSEAAFSTLRNDSASTRASAITVTNDNKAGTSVQMKDSAGKTVSYIPITDVAVAGILSNSTGDVRISNVSGSIIIGSGTEDNAANVMGRTVQMIARDSISQEFINGIVNIGGDPRVLNATEVEKAKTSAKDDVSANSNNKKLNYAKTQTNLKETLTDITQAGLGRIAGDNIYISAADINVNGLIQSGYSKYEADIGEINLSSVTAKKNEVTVQGRTMYKVNDGGKVKYDENIGAFKYVVQVYYDPAGKKLVVEDIDTKGGRIYLTGRISSTGNGRILAASGGADISVTNRTGLDMQVGKVLNNNIEGKITITDLANDTWKEYTTSSTKTINHYSQFANDSVAAEKNTEIVNGIGFNNGATPGGTYKLKEGLRYNWSYGQTNGNTIEYHAVSKNPFWQNQHTSVSEMSKLEASAKIMALGGTGEKELEQGAFIGELANDRDGKIAATKFGGLYENKVSSDERKDFYQWKENDEAWRFWATTDYHMTWKRDTNATQSYTFSLKADRDIGIGFLGKENGSIALVNTDTNRGSINLAGDVKNNAAGAALLVKTGDSINQSSGTSLTTGKAQLKARRNIENIQITSLGSRTLNTDGRTYTASDNVVLYAESEQGGNVDVTAVGGTVEGQALPGNVSVQLLSSGKNAEGKLGNVSLKADGNIVWDSAGKMVSGQKITLESVKGSIGDKKHPILIAGPVTDDLTDLASAGIYASAQKDIYLQQDKNDMLIGSIISREGDVGLTAKYGRLLDALPQTEGTDNMTENELVRSWIDAGLIKNTDDYEGAYITRLKKDAAEYEARVKEQFALFTSGERVTDAIKEMFTKKDGSKYASVNEFLKADTQYQAIVEKYTHPTYTWTKEQLLYAIRNAIVNKESGETAVTESKQANIQGKNVNLYAASIGKTSEGSTTILVKDLVGSSETAVSNLKKLASADAADVIMKDAAGNILSFAIDDQGKQVVTARDTRGNTVNTDGRIYSFTIGHLNPIGVKATGRMDAKAYNGEIFIAGRSDEKGQFSPVNVGTVESDKEVRLYGRQGIYNAYIATISPNILAKDLIVYGGIKDIGAQDKYLGVKLSGDLLTAAADGNVFIKNLNDQSRLWLGSLYAGNTLGLDSYYGFLASNNPDYATAYLNAGKQIILSADPFIGTVGSTLFDSPLRILNSGTPVSVTAESANILGVNGLRGEDAVLVLGENSVFGEFKAASNGNIKVTGDIVAGRKTGGKLSLQTGNGHIEVFGNLTSRKGDIELTTKAGDIEVTGDIDAGRDITLKTGVHGLLLLHDNDNEGNRVNIHAKRNISMQSEHTGIAVWGKVTADTGDVSVSTKYSFINYRGDVKAGGNVTAEMKESGNITYTGNIQAGKSITATILGGGDVSYTGNVTTDAKTGGDITAKIDGYGDISYVGTTSAGGNIAAEVGGCGSITYTGDTQSGENITAYITEDGKISYKGATKADGSITGIVAGDGSVEYLGNVQAVRDVTVKTNNGDILYAGDVTSKTGNVVATTNSGSIKYSGSVNAGGNITGTVNRKGDVTYAGAVSAGGEVNAATRDGWIEYGGSVEAGGRQIIAEAGNGWIWYKGDVKTGGNVTAYMRNGNIVYANSVEALGNVEALISQSGDIIYLGKVKAGNNVIANTSIGDILYGSDVTAGRSVITRTGSGSITYMGRVTAGKDLPEQLRNGYGKVAYYDRYGLIGYEKADGTTVTVRNAKPDEIKFAGVRQ</sequence>
<keyword evidence="3" id="KW-1185">Reference proteome</keyword>
<gene>
    <name evidence="2" type="ORF">SAMN04487864_11421</name>
</gene>
<dbReference type="NCBIfam" id="NF012204">
    <property type="entry name" value="adhes_FxxPxG"/>
    <property type="match status" value="1"/>
</dbReference>
<evidence type="ECO:0000259" key="1">
    <source>
        <dbReference type="Pfam" id="PF13018"/>
    </source>
</evidence>
<organism evidence="2 3">
    <name type="scientific">Succiniclasticum ruminis</name>
    <dbReference type="NCBI Taxonomy" id="40841"/>
    <lineage>
        <taxon>Bacteria</taxon>
        <taxon>Bacillati</taxon>
        <taxon>Bacillota</taxon>
        <taxon>Negativicutes</taxon>
        <taxon>Acidaminococcales</taxon>
        <taxon>Acidaminococcaceae</taxon>
        <taxon>Succiniclasticum</taxon>
    </lineage>
</organism>
<dbReference type="EMBL" id="FMYW01000014">
    <property type="protein sequence ID" value="SDC67919.1"/>
    <property type="molecule type" value="Genomic_DNA"/>
</dbReference>
<feature type="domain" description="ESPR" evidence="1">
    <location>
        <begin position="1"/>
        <end position="33"/>
    </location>
</feature>